<evidence type="ECO:0000259" key="1">
    <source>
        <dbReference type="Pfam" id="PF06250"/>
    </source>
</evidence>
<evidence type="ECO:0000259" key="2">
    <source>
        <dbReference type="Pfam" id="PF17761"/>
    </source>
</evidence>
<dbReference type="InterPro" id="IPR041527">
    <property type="entry name" value="YhcG_N"/>
</dbReference>
<evidence type="ECO:0000313" key="4">
    <source>
        <dbReference type="Proteomes" id="UP000290407"/>
    </source>
</evidence>
<comment type="caution">
    <text evidence="3">The sequence shown here is derived from an EMBL/GenBank/DDBJ whole genome shotgun (WGS) entry which is preliminary data.</text>
</comment>
<keyword evidence="4" id="KW-1185">Reference proteome</keyword>
<dbReference type="GO" id="GO:0003676">
    <property type="term" value="F:nucleic acid binding"/>
    <property type="evidence" value="ECO:0007669"/>
    <property type="project" value="InterPro"/>
</dbReference>
<accession>A0A4Q2UHG9</accession>
<dbReference type="EMBL" id="SBLB01000005">
    <property type="protein sequence ID" value="RYC68516.1"/>
    <property type="molecule type" value="Genomic_DNA"/>
</dbReference>
<dbReference type="PANTHER" id="PTHR30547:SF5">
    <property type="entry name" value="NUCLEASE YHCG-RELATED"/>
    <property type="match status" value="1"/>
</dbReference>
<proteinExistence type="predicted"/>
<dbReference type="Pfam" id="PF17761">
    <property type="entry name" value="DUF1016_N"/>
    <property type="match status" value="1"/>
</dbReference>
<dbReference type="Pfam" id="PF06250">
    <property type="entry name" value="YhcG_C"/>
    <property type="match status" value="1"/>
</dbReference>
<dbReference type="InterPro" id="IPR009362">
    <property type="entry name" value="YhcG_C"/>
</dbReference>
<reference evidence="3 4" key="1">
    <citation type="submission" date="2019-01" db="EMBL/GenBank/DDBJ databases">
        <title>Spirosoma flava sp. nov., a propanil-degrading bacterium isolated from herbicide-contaminated soil.</title>
        <authorList>
            <person name="Zhang L."/>
            <person name="Jiang J.-D."/>
        </authorList>
    </citation>
    <scope>NUCLEOTIDE SEQUENCE [LARGE SCALE GENOMIC DNA]</scope>
    <source>
        <strain evidence="3 4">TY50</strain>
    </source>
</reference>
<dbReference type="Gene3D" id="3.40.1350.10">
    <property type="match status" value="1"/>
</dbReference>
<feature type="domain" description="YhcG PDDEXK nuclease" evidence="1">
    <location>
        <begin position="170"/>
        <end position="324"/>
    </location>
</feature>
<sequence length="338" mass="40113">MNPFYESIKGVLQNARATAFRAVNFAMVDAYWNIGRLIVDEEQQGKSRAEYGTSLLKYLAQRLTTDFGKGFDEREMRRIRQFYLQFPIRDAVRPELTWTHYRLLSKVDNANARTWYMNEAAEQQWSSRALERQINSLYYERLLATRETDRPDIRQEADEKTKPLQIKPEDVLKDPYILEFLNLQPNWKIYEKDLEQALLDNLQTFMLELGKGFAFVARQQRMVEDDDSFRVDLVFYNYILRCFVLVDLKVGKLTHQDVGQMDMYVRMYEDQHKQPGDNPTIGLILCTEKNETVVKYSVLNGSQQLFASKYKLFLPSEEELRHEIEREKVLIEQNRRNP</sequence>
<gene>
    <name evidence="3" type="ORF">EQG79_19385</name>
</gene>
<organism evidence="3 4">
    <name type="scientific">Spirosoma sordidisoli</name>
    <dbReference type="NCBI Taxonomy" id="2502893"/>
    <lineage>
        <taxon>Bacteria</taxon>
        <taxon>Pseudomonadati</taxon>
        <taxon>Bacteroidota</taxon>
        <taxon>Cytophagia</taxon>
        <taxon>Cytophagales</taxon>
        <taxon>Cytophagaceae</taxon>
        <taxon>Spirosoma</taxon>
    </lineage>
</organism>
<dbReference type="PANTHER" id="PTHR30547">
    <property type="entry name" value="UNCHARACTERIZED PROTEIN YHCG-RELATED"/>
    <property type="match status" value="1"/>
</dbReference>
<dbReference type="InterPro" id="IPR053148">
    <property type="entry name" value="PD-DEXK-like_domain"/>
</dbReference>
<name>A0A4Q2UHG9_9BACT</name>
<protein>
    <submittedName>
        <fullName evidence="3">DUF1016 domain-containing protein</fullName>
    </submittedName>
</protein>
<dbReference type="InterPro" id="IPR011856">
    <property type="entry name" value="tRNA_endonuc-like_dom_sf"/>
</dbReference>
<dbReference type="AlphaFoldDB" id="A0A4Q2UHG9"/>
<dbReference type="Proteomes" id="UP000290407">
    <property type="component" value="Unassembled WGS sequence"/>
</dbReference>
<evidence type="ECO:0000313" key="3">
    <source>
        <dbReference type="EMBL" id="RYC68516.1"/>
    </source>
</evidence>
<feature type="domain" description="YhcG N-terminal" evidence="2">
    <location>
        <begin position="8"/>
        <end position="141"/>
    </location>
</feature>
<dbReference type="RefSeq" id="WP_129603308.1">
    <property type="nucleotide sequence ID" value="NZ_SBLB01000005.1"/>
</dbReference>